<evidence type="ECO:0000313" key="2">
    <source>
        <dbReference type="Proteomes" id="UP000198426"/>
    </source>
</evidence>
<keyword evidence="2" id="KW-1185">Reference proteome</keyword>
<reference evidence="1 2" key="1">
    <citation type="submission" date="2017-06" db="EMBL/GenBank/DDBJ databases">
        <authorList>
            <person name="Kim H.J."/>
            <person name="Triplett B.A."/>
        </authorList>
    </citation>
    <scope>NUCLEOTIDE SEQUENCE [LARGE SCALE GENOMIC DNA]</scope>
    <source>
        <strain evidence="1 2">DSM 29339</strain>
    </source>
</reference>
<dbReference type="Gene3D" id="3.40.50.1000">
    <property type="entry name" value="HAD superfamily/HAD-like"/>
    <property type="match status" value="1"/>
</dbReference>
<dbReference type="InterPro" id="IPR023214">
    <property type="entry name" value="HAD_sf"/>
</dbReference>
<dbReference type="EMBL" id="FZOY01000019">
    <property type="protein sequence ID" value="SNT41512.1"/>
    <property type="molecule type" value="Genomic_DNA"/>
</dbReference>
<dbReference type="RefSeq" id="WP_089235584.1">
    <property type="nucleotide sequence ID" value="NZ_FZOY01000019.1"/>
</dbReference>
<dbReference type="Gene3D" id="1.10.150.240">
    <property type="entry name" value="Putative phosphatase, domain 2"/>
    <property type="match status" value="1"/>
</dbReference>
<dbReference type="AlphaFoldDB" id="A0A239MHA6"/>
<protein>
    <submittedName>
        <fullName evidence="1">Phosphoglycolate phosphatase</fullName>
    </submittedName>
</protein>
<proteinExistence type="predicted"/>
<accession>A0A239MHA6</accession>
<organism evidence="1 2">
    <name type="scientific">Tropicimonas sediminicola</name>
    <dbReference type="NCBI Taxonomy" id="1031541"/>
    <lineage>
        <taxon>Bacteria</taxon>
        <taxon>Pseudomonadati</taxon>
        <taxon>Pseudomonadota</taxon>
        <taxon>Alphaproteobacteria</taxon>
        <taxon>Rhodobacterales</taxon>
        <taxon>Roseobacteraceae</taxon>
        <taxon>Tropicimonas</taxon>
    </lineage>
</organism>
<dbReference type="Proteomes" id="UP000198426">
    <property type="component" value="Unassembled WGS sequence"/>
</dbReference>
<dbReference type="SUPFAM" id="SSF56784">
    <property type="entry name" value="HAD-like"/>
    <property type="match status" value="1"/>
</dbReference>
<name>A0A239MHA6_9RHOB</name>
<dbReference type="InterPro" id="IPR036412">
    <property type="entry name" value="HAD-like_sf"/>
</dbReference>
<gene>
    <name evidence="1" type="ORF">SAMN05421757_1197</name>
</gene>
<sequence length="76" mass="8180">MIRIFFDLDGAVIDKAPELHGVAYAMLADAGLGPLSPEAARSFIGRSAAAFVRQMRMARSIPVSGQAPLLQRLLRV</sequence>
<dbReference type="InterPro" id="IPR023198">
    <property type="entry name" value="PGP-like_dom2"/>
</dbReference>
<evidence type="ECO:0000313" key="1">
    <source>
        <dbReference type="EMBL" id="SNT41512.1"/>
    </source>
</evidence>